<comment type="caution">
    <text evidence="2">The sequence shown here is derived from an EMBL/GenBank/DDBJ whole genome shotgun (WGS) entry which is preliminary data.</text>
</comment>
<keyword evidence="2" id="KW-0808">Transferase</keyword>
<dbReference type="Gene3D" id="3.40.50.150">
    <property type="entry name" value="Vaccinia Virus protein VP39"/>
    <property type="match status" value="1"/>
</dbReference>
<gene>
    <name evidence="2" type="ORF">IAD22_01000</name>
</gene>
<proteinExistence type="predicted"/>
<dbReference type="NCBIfam" id="TIGR01444">
    <property type="entry name" value="fkbM_fam"/>
    <property type="match status" value="1"/>
</dbReference>
<evidence type="ECO:0000259" key="1">
    <source>
        <dbReference type="Pfam" id="PF05050"/>
    </source>
</evidence>
<dbReference type="InterPro" id="IPR029063">
    <property type="entry name" value="SAM-dependent_MTases_sf"/>
</dbReference>
<dbReference type="Pfam" id="PF05050">
    <property type="entry name" value="Methyltransf_21"/>
    <property type="match status" value="1"/>
</dbReference>
<feature type="domain" description="Methyltransferase FkbM" evidence="1">
    <location>
        <begin position="187"/>
        <end position="326"/>
    </location>
</feature>
<dbReference type="AlphaFoldDB" id="A0A9D1S6Z6"/>
<keyword evidence="2" id="KW-0489">Methyltransferase</keyword>
<dbReference type="GO" id="GO:0032259">
    <property type="term" value="P:methylation"/>
    <property type="evidence" value="ECO:0007669"/>
    <property type="project" value="UniProtKB-KW"/>
</dbReference>
<protein>
    <submittedName>
        <fullName evidence="2">FkbM family methyltransferase</fullName>
    </submittedName>
</protein>
<evidence type="ECO:0000313" key="2">
    <source>
        <dbReference type="EMBL" id="HIU49579.1"/>
    </source>
</evidence>
<dbReference type="EMBL" id="DVNG01000013">
    <property type="protein sequence ID" value="HIU49579.1"/>
    <property type="molecule type" value="Genomic_DNA"/>
</dbReference>
<dbReference type="Proteomes" id="UP000824118">
    <property type="component" value="Unassembled WGS sequence"/>
</dbReference>
<accession>A0A9D1S6Z6</accession>
<sequence>MALPDFIREKTTIWDFLKNDATPLVLYGMGNGADIVISQLEKIGRKPSEIIASDDFVRGQLFHGYKVKKLSQVEEELGDFIVLICFGTQIDSVIENIKSIARKHKTYVAYVPVFGENIMTENFLLENIDDIIKARNLFKDELSLKAFDCCLNFYIFGKLFYLFDCESEKDEVFENILKLENNESYLDLGAYRGDTIEEFLKYSNGKYNHITALEPDKKTFTKLLGYGENLENACLLNKGIWNREEVLYFENRCARGSSLSGEIKGKKALPVEVTTVDALDREFDFTYIKADVEGAEKEMLMGSLETLKKGKAKWNIAVYHRTEDFFRLPLLIHSVNPHYKFYMRHHKYVPFWDTNIYCVPEEL</sequence>
<dbReference type="SUPFAM" id="SSF53335">
    <property type="entry name" value="S-adenosyl-L-methionine-dependent methyltransferases"/>
    <property type="match status" value="1"/>
</dbReference>
<evidence type="ECO:0000313" key="3">
    <source>
        <dbReference type="Proteomes" id="UP000824118"/>
    </source>
</evidence>
<dbReference type="GO" id="GO:0008168">
    <property type="term" value="F:methyltransferase activity"/>
    <property type="evidence" value="ECO:0007669"/>
    <property type="project" value="UniProtKB-KW"/>
</dbReference>
<dbReference type="InterPro" id="IPR006342">
    <property type="entry name" value="FkbM_mtfrase"/>
</dbReference>
<reference evidence="2" key="2">
    <citation type="journal article" date="2021" name="PeerJ">
        <title>Extensive microbial diversity within the chicken gut microbiome revealed by metagenomics and culture.</title>
        <authorList>
            <person name="Gilroy R."/>
            <person name="Ravi A."/>
            <person name="Getino M."/>
            <person name="Pursley I."/>
            <person name="Horton D.L."/>
            <person name="Alikhan N.F."/>
            <person name="Baker D."/>
            <person name="Gharbi K."/>
            <person name="Hall N."/>
            <person name="Watson M."/>
            <person name="Adriaenssens E.M."/>
            <person name="Foster-Nyarko E."/>
            <person name="Jarju S."/>
            <person name="Secka A."/>
            <person name="Antonio M."/>
            <person name="Oren A."/>
            <person name="Chaudhuri R.R."/>
            <person name="La Ragione R."/>
            <person name="Hildebrand F."/>
            <person name="Pallen M.J."/>
        </authorList>
    </citation>
    <scope>NUCLEOTIDE SEQUENCE</scope>
    <source>
        <strain evidence="2">ChiGjej1B1-1684</strain>
    </source>
</reference>
<organism evidence="2 3">
    <name type="scientific">Candidatus Limousia pullorum</name>
    <dbReference type="NCBI Taxonomy" id="2840860"/>
    <lineage>
        <taxon>Bacteria</taxon>
        <taxon>Bacillati</taxon>
        <taxon>Bacillota</taxon>
        <taxon>Clostridia</taxon>
        <taxon>Eubacteriales</taxon>
        <taxon>Oscillospiraceae</taxon>
        <taxon>Oscillospiraceae incertae sedis</taxon>
        <taxon>Candidatus Limousia</taxon>
    </lineage>
</organism>
<name>A0A9D1S6Z6_9FIRM</name>
<reference evidence="2" key="1">
    <citation type="submission" date="2020-10" db="EMBL/GenBank/DDBJ databases">
        <authorList>
            <person name="Gilroy R."/>
        </authorList>
    </citation>
    <scope>NUCLEOTIDE SEQUENCE</scope>
    <source>
        <strain evidence="2">ChiGjej1B1-1684</strain>
    </source>
</reference>